<feature type="chain" id="PRO_5006665888" description="Lipid/polyisoprenoid-binding YceI-like domain-containing protein" evidence="1">
    <location>
        <begin position="28"/>
        <end position="205"/>
    </location>
</feature>
<dbReference type="EMBL" id="LMZQ01000001">
    <property type="protein sequence ID" value="KRT17953.1"/>
    <property type="molecule type" value="Genomic_DNA"/>
</dbReference>
<proteinExistence type="predicted"/>
<feature type="signal peptide" evidence="1">
    <location>
        <begin position="1"/>
        <end position="27"/>
    </location>
</feature>
<evidence type="ECO:0000313" key="4">
    <source>
        <dbReference type="Proteomes" id="UP000051950"/>
    </source>
</evidence>
<sequence>MKTFNIFQKKIRPITILFMLSPLVTVAQTTYQLSQTASNSVKVTGTSNVHDWSMTSKQFESTGTFNFNARGEMTDVTALKFTLAAKSLKSGKSAMDGRTYKTLNATEFPKISYQLTFATVTMVQAKRYSIQTTGILTIAGKTQSLSMKVMALVNADGSISCHGSEKLMLTDYGIEPPSFMLGAMKVGNNLVVQFEFDYVKTSVAK</sequence>
<gene>
    <name evidence="3" type="ORF">ASU31_01275</name>
</gene>
<dbReference type="Proteomes" id="UP000051950">
    <property type="component" value="Unassembled WGS sequence"/>
</dbReference>
<dbReference type="AlphaFoldDB" id="A0A0T5VVP7"/>
<reference evidence="3 4" key="1">
    <citation type="submission" date="2015-11" db="EMBL/GenBank/DDBJ databases">
        <title>Sequence of Pedobacter ginsenosidimutans.</title>
        <authorList>
            <person name="Carson E."/>
            <person name="Keyser V."/>
            <person name="Newman J."/>
            <person name="Miller J."/>
        </authorList>
    </citation>
    <scope>NUCLEOTIDE SEQUENCE [LARGE SCALE GENOMIC DNA]</scope>
    <source>
        <strain evidence="3 4">KACC 14530</strain>
    </source>
</reference>
<organism evidence="3 4">
    <name type="scientific">Pedobacter ginsenosidimutans</name>
    <dbReference type="NCBI Taxonomy" id="687842"/>
    <lineage>
        <taxon>Bacteria</taxon>
        <taxon>Pseudomonadati</taxon>
        <taxon>Bacteroidota</taxon>
        <taxon>Sphingobacteriia</taxon>
        <taxon>Sphingobacteriales</taxon>
        <taxon>Sphingobacteriaceae</taxon>
        <taxon>Pedobacter</taxon>
    </lineage>
</organism>
<dbReference type="SUPFAM" id="SSF101874">
    <property type="entry name" value="YceI-like"/>
    <property type="match status" value="1"/>
</dbReference>
<dbReference type="STRING" id="687842.ASU31_01275"/>
<dbReference type="InterPro" id="IPR036761">
    <property type="entry name" value="TTHA0802/YceI-like_sf"/>
</dbReference>
<evidence type="ECO:0000313" key="3">
    <source>
        <dbReference type="EMBL" id="KRT17953.1"/>
    </source>
</evidence>
<dbReference type="InterPro" id="IPR007372">
    <property type="entry name" value="Lipid/polyisoprenoid-bd_YceI"/>
</dbReference>
<comment type="caution">
    <text evidence="3">The sequence shown here is derived from an EMBL/GenBank/DDBJ whole genome shotgun (WGS) entry which is preliminary data.</text>
</comment>
<name>A0A0T5VVP7_9SPHI</name>
<dbReference type="RefSeq" id="WP_057930582.1">
    <property type="nucleotide sequence ID" value="NZ_LMZQ01000001.1"/>
</dbReference>
<accession>A0A0T5VVP7</accession>
<keyword evidence="4" id="KW-1185">Reference proteome</keyword>
<dbReference type="Pfam" id="PF04264">
    <property type="entry name" value="YceI"/>
    <property type="match status" value="1"/>
</dbReference>
<feature type="domain" description="Lipid/polyisoprenoid-binding YceI-like" evidence="2">
    <location>
        <begin position="46"/>
        <end position="196"/>
    </location>
</feature>
<dbReference type="Gene3D" id="2.40.128.110">
    <property type="entry name" value="Lipid/polyisoprenoid-binding, YceI-like"/>
    <property type="match status" value="1"/>
</dbReference>
<evidence type="ECO:0000256" key="1">
    <source>
        <dbReference type="SAM" id="SignalP"/>
    </source>
</evidence>
<keyword evidence="1" id="KW-0732">Signal</keyword>
<evidence type="ECO:0000259" key="2">
    <source>
        <dbReference type="Pfam" id="PF04264"/>
    </source>
</evidence>
<dbReference type="OrthoDB" id="9794147at2"/>
<protein>
    <recommendedName>
        <fullName evidence="2">Lipid/polyisoprenoid-binding YceI-like domain-containing protein</fullName>
    </recommendedName>
</protein>